<keyword evidence="2 5" id="KW-0812">Transmembrane</keyword>
<evidence type="ECO:0000259" key="6">
    <source>
        <dbReference type="PROSITE" id="PS50929"/>
    </source>
</evidence>
<dbReference type="Gene3D" id="1.20.1560.10">
    <property type="entry name" value="ABC transporter type 1, transmembrane domain"/>
    <property type="match status" value="1"/>
</dbReference>
<keyword evidence="3 5" id="KW-1133">Transmembrane helix</keyword>
<feature type="domain" description="ABC transmembrane type-1" evidence="6">
    <location>
        <begin position="1"/>
        <end position="125"/>
    </location>
</feature>
<evidence type="ECO:0000256" key="5">
    <source>
        <dbReference type="SAM" id="Phobius"/>
    </source>
</evidence>
<protein>
    <recommendedName>
        <fullName evidence="6">ABC transmembrane type-1 domain-containing protein</fullName>
    </recommendedName>
</protein>
<dbReference type="EMBL" id="JAPFFF010000002">
    <property type="protein sequence ID" value="KAK8897014.1"/>
    <property type="molecule type" value="Genomic_DNA"/>
</dbReference>
<evidence type="ECO:0000256" key="3">
    <source>
        <dbReference type="ARBA" id="ARBA00022989"/>
    </source>
</evidence>
<keyword evidence="8" id="KW-1185">Reference proteome</keyword>
<dbReference type="InterPro" id="IPR036640">
    <property type="entry name" value="ABC1_TM_sf"/>
</dbReference>
<evidence type="ECO:0000313" key="8">
    <source>
        <dbReference type="Proteomes" id="UP001470230"/>
    </source>
</evidence>
<feature type="transmembrane region" description="Helical" evidence="5">
    <location>
        <begin position="6"/>
        <end position="24"/>
    </location>
</feature>
<dbReference type="InterPro" id="IPR011527">
    <property type="entry name" value="ABC1_TM_dom"/>
</dbReference>
<evidence type="ECO:0000313" key="7">
    <source>
        <dbReference type="EMBL" id="KAK8897014.1"/>
    </source>
</evidence>
<dbReference type="PANTHER" id="PTHR43394">
    <property type="entry name" value="ATP-DEPENDENT PERMEASE MDL1, MITOCHONDRIAL"/>
    <property type="match status" value="1"/>
</dbReference>
<organism evidence="7 8">
    <name type="scientific">Tritrichomonas musculus</name>
    <dbReference type="NCBI Taxonomy" id="1915356"/>
    <lineage>
        <taxon>Eukaryota</taxon>
        <taxon>Metamonada</taxon>
        <taxon>Parabasalia</taxon>
        <taxon>Tritrichomonadida</taxon>
        <taxon>Tritrichomonadidae</taxon>
        <taxon>Tritrichomonas</taxon>
    </lineage>
</organism>
<accession>A0ABR2L0W9</accession>
<evidence type="ECO:0000256" key="2">
    <source>
        <dbReference type="ARBA" id="ARBA00022692"/>
    </source>
</evidence>
<comment type="caution">
    <text evidence="7">The sequence shown here is derived from an EMBL/GenBank/DDBJ whole genome shotgun (WGS) entry which is preliminary data.</text>
</comment>
<reference evidence="7 8" key="1">
    <citation type="submission" date="2024-04" db="EMBL/GenBank/DDBJ databases">
        <title>Tritrichomonas musculus Genome.</title>
        <authorList>
            <person name="Alves-Ferreira E."/>
            <person name="Grigg M."/>
            <person name="Lorenzi H."/>
            <person name="Galac M."/>
        </authorList>
    </citation>
    <scope>NUCLEOTIDE SEQUENCE [LARGE SCALE GENOMIC DNA]</scope>
    <source>
        <strain evidence="7 8">EAF2021</strain>
    </source>
</reference>
<keyword evidence="4 5" id="KW-0472">Membrane</keyword>
<feature type="transmembrane region" description="Helical" evidence="5">
    <location>
        <begin position="97"/>
        <end position="120"/>
    </location>
</feature>
<dbReference type="SUPFAM" id="SSF90123">
    <property type="entry name" value="ABC transporter transmembrane region"/>
    <property type="match status" value="1"/>
</dbReference>
<name>A0ABR2L0W9_9EUKA</name>
<dbReference type="InterPro" id="IPR039421">
    <property type="entry name" value="Type_1_exporter"/>
</dbReference>
<proteinExistence type="predicted"/>
<dbReference type="Pfam" id="PF00664">
    <property type="entry name" value="ABC_membrane"/>
    <property type="match status" value="1"/>
</dbReference>
<gene>
    <name evidence="7" type="ORF">M9Y10_014946</name>
</gene>
<evidence type="ECO:0000256" key="4">
    <source>
        <dbReference type="ARBA" id="ARBA00023136"/>
    </source>
</evidence>
<evidence type="ECO:0000256" key="1">
    <source>
        <dbReference type="ARBA" id="ARBA00004141"/>
    </source>
</evidence>
<dbReference type="PANTHER" id="PTHR43394:SF1">
    <property type="entry name" value="ATP-BINDING CASSETTE SUB-FAMILY B MEMBER 10, MITOCHONDRIAL"/>
    <property type="match status" value="1"/>
</dbReference>
<sequence>MTGVAAAMAFCFFWVVFLWTLVGTRTQNKMKIAMFTNLMKSEIAFFDVTPIGNILTLLSEDAELIELAFGTVKATQFQAIVQGVLGLIFSFTRKWQVAFVSICFIPIVAIALLCIIQIYFKEFST</sequence>
<comment type="subcellular location">
    <subcellularLocation>
        <location evidence="1">Membrane</location>
        <topology evidence="1">Multi-pass membrane protein</topology>
    </subcellularLocation>
</comment>
<dbReference type="Proteomes" id="UP001470230">
    <property type="component" value="Unassembled WGS sequence"/>
</dbReference>
<dbReference type="PROSITE" id="PS50929">
    <property type="entry name" value="ABC_TM1F"/>
    <property type="match status" value="1"/>
</dbReference>